<proteinExistence type="inferred from homology"/>
<dbReference type="EMBL" id="JBBNAE010000007">
    <property type="protein sequence ID" value="KAK9110763.1"/>
    <property type="molecule type" value="Genomic_DNA"/>
</dbReference>
<name>A0AAP0I8Y8_9MAGN</name>
<dbReference type="InterPro" id="IPR015421">
    <property type="entry name" value="PyrdxlP-dep_Trfase_major"/>
</dbReference>
<reference evidence="3 4" key="1">
    <citation type="submission" date="2024-01" db="EMBL/GenBank/DDBJ databases">
        <title>Genome assemblies of Stephania.</title>
        <authorList>
            <person name="Yang L."/>
        </authorList>
    </citation>
    <scope>NUCLEOTIDE SEQUENCE [LARGE SCALE GENOMIC DNA]</scope>
    <source>
        <strain evidence="3">QJT</strain>
        <tissue evidence="3">Leaf</tissue>
    </source>
</reference>
<dbReference type="GO" id="GO:0016831">
    <property type="term" value="F:carboxy-lyase activity"/>
    <property type="evidence" value="ECO:0007669"/>
    <property type="project" value="UniProtKB-KW"/>
</dbReference>
<organism evidence="3 4">
    <name type="scientific">Stephania japonica</name>
    <dbReference type="NCBI Taxonomy" id="461633"/>
    <lineage>
        <taxon>Eukaryota</taxon>
        <taxon>Viridiplantae</taxon>
        <taxon>Streptophyta</taxon>
        <taxon>Embryophyta</taxon>
        <taxon>Tracheophyta</taxon>
        <taxon>Spermatophyta</taxon>
        <taxon>Magnoliopsida</taxon>
        <taxon>Ranunculales</taxon>
        <taxon>Menispermaceae</taxon>
        <taxon>Menispermoideae</taxon>
        <taxon>Cissampelideae</taxon>
        <taxon>Stephania</taxon>
    </lineage>
</organism>
<dbReference type="Proteomes" id="UP001417504">
    <property type="component" value="Unassembled WGS sequence"/>
</dbReference>
<keyword evidence="2" id="KW-0210">Decarboxylase</keyword>
<dbReference type="PANTHER" id="PTHR46101">
    <property type="match status" value="1"/>
</dbReference>
<dbReference type="Gene3D" id="3.40.640.10">
    <property type="entry name" value="Type I PLP-dependent aspartate aminotransferase-like (Major domain)"/>
    <property type="match status" value="1"/>
</dbReference>
<evidence type="ECO:0000313" key="3">
    <source>
        <dbReference type="EMBL" id="KAK9110763.1"/>
    </source>
</evidence>
<dbReference type="InterPro" id="IPR051151">
    <property type="entry name" value="Group_II_Decarboxylase"/>
</dbReference>
<keyword evidence="4" id="KW-1185">Reference proteome</keyword>
<protein>
    <submittedName>
        <fullName evidence="3">Uncharacterized protein</fullName>
    </submittedName>
</protein>
<evidence type="ECO:0000256" key="2">
    <source>
        <dbReference type="ARBA" id="ARBA00022793"/>
    </source>
</evidence>
<comment type="similarity">
    <text evidence="1">Belongs to the group II decarboxylase family.</text>
</comment>
<gene>
    <name evidence="3" type="ORF">Sjap_018823</name>
</gene>
<evidence type="ECO:0000313" key="4">
    <source>
        <dbReference type="Proteomes" id="UP001417504"/>
    </source>
</evidence>
<dbReference type="InterPro" id="IPR015424">
    <property type="entry name" value="PyrdxlP-dep_Trfase"/>
</dbReference>
<comment type="caution">
    <text evidence="3">The sequence shown here is derived from an EMBL/GenBank/DDBJ whole genome shotgun (WGS) entry which is preliminary data.</text>
</comment>
<dbReference type="SUPFAM" id="SSF53383">
    <property type="entry name" value="PLP-dependent transferases"/>
    <property type="match status" value="1"/>
</dbReference>
<accession>A0AAP0I8Y8</accession>
<evidence type="ECO:0000256" key="1">
    <source>
        <dbReference type="ARBA" id="ARBA00009533"/>
    </source>
</evidence>
<dbReference type="AlphaFoldDB" id="A0AAP0I8Y8"/>
<keyword evidence="2" id="KW-0456">Lyase</keyword>
<sequence>MNGGIDCYDLKVKLRQNEKKPEIVIVNIGSTVNGANDNIDCVIQTLKDSGFDHNRFCIHCDCSISGLMVPFIKADAEKVTFKKPIGSVSTSC</sequence>
<dbReference type="PANTHER" id="PTHR46101:SF2">
    <property type="entry name" value="SERINE DECARBOXYLASE"/>
    <property type="match status" value="1"/>
</dbReference>